<evidence type="ECO:0000256" key="5">
    <source>
        <dbReference type="ARBA" id="ARBA00023163"/>
    </source>
</evidence>
<dbReference type="PRINTS" id="PR00616">
    <property type="entry name" value="CCAATSUBUNTB"/>
</dbReference>
<dbReference type="AlphaFoldDB" id="A0AAW2RTS6"/>
<reference evidence="10" key="2">
    <citation type="journal article" date="2024" name="Plant">
        <title>Genomic evolution and insights into agronomic trait innovations of Sesamum species.</title>
        <authorList>
            <person name="Miao H."/>
            <person name="Wang L."/>
            <person name="Qu L."/>
            <person name="Liu H."/>
            <person name="Sun Y."/>
            <person name="Le M."/>
            <person name="Wang Q."/>
            <person name="Wei S."/>
            <person name="Zheng Y."/>
            <person name="Lin W."/>
            <person name="Duan Y."/>
            <person name="Cao H."/>
            <person name="Xiong S."/>
            <person name="Wang X."/>
            <person name="Wei L."/>
            <person name="Li C."/>
            <person name="Ma Q."/>
            <person name="Ju M."/>
            <person name="Zhao R."/>
            <person name="Li G."/>
            <person name="Mu C."/>
            <person name="Tian Q."/>
            <person name="Mei H."/>
            <person name="Zhang T."/>
            <person name="Gao T."/>
            <person name="Zhang H."/>
        </authorList>
    </citation>
    <scope>NUCLEOTIDE SEQUENCE</scope>
    <source>
        <strain evidence="10">KEN8</strain>
    </source>
</reference>
<dbReference type="PROSITE" id="PS00686">
    <property type="entry name" value="NFYA_HAP2_1"/>
    <property type="match status" value="1"/>
</dbReference>
<comment type="function">
    <text evidence="8">Component of the sequence-specific heterotrimeric transcription factor (NF-Y) which specifically recognizes a 5'-CCAAT-3' box motif found in the promoters of its target genes.</text>
</comment>
<sequence>MQQQSGNRGQREFDAKGYKLCLGTGSQDWHNGIRDNFMSANVLSRSTLSLSSVSQLNDCWGNLAHESQVNSRRVSGMPESGFESISNGFQISLFSFLWQEHGSLASSIVPHVMDEHLMQETQQDQNGGSNACSSYSYPDPRPRDSTLSNGRPQLICPDLHGAPHCRTASSFALTSEEPVYVNAKQYHGILRRRQLRAKAELENKVTRVRKPYLHESRHLHALRRARGCGGRFINTKKSDNTAGNATHGEARNIRDSSLSNTLRFSRDSGYASSASSGVVEPSTSIDEYKKFSLEEMKDADFLQWTCHKDFFSE</sequence>
<dbReference type="InterPro" id="IPR018362">
    <property type="entry name" value="CCAAT-binding_factor_CS"/>
</dbReference>
<keyword evidence="5 8" id="KW-0804">Transcription</keyword>
<keyword evidence="3 8" id="KW-0238">DNA-binding</keyword>
<feature type="region of interest" description="Disordered" evidence="9">
    <location>
        <begin position="121"/>
        <end position="150"/>
    </location>
</feature>
<comment type="similarity">
    <text evidence="8">Belongs to the NFYA/HAP2 subunit family.</text>
</comment>
<evidence type="ECO:0000256" key="6">
    <source>
        <dbReference type="ARBA" id="ARBA00023242"/>
    </source>
</evidence>
<dbReference type="Gene3D" id="6.10.250.2430">
    <property type="match status" value="1"/>
</dbReference>
<evidence type="ECO:0000256" key="8">
    <source>
        <dbReference type="RuleBase" id="RU367155"/>
    </source>
</evidence>
<dbReference type="GO" id="GO:0016602">
    <property type="term" value="C:CCAAT-binding factor complex"/>
    <property type="evidence" value="ECO:0007669"/>
    <property type="project" value="InterPro"/>
</dbReference>
<organism evidence="10">
    <name type="scientific">Sesamum calycinum</name>
    <dbReference type="NCBI Taxonomy" id="2727403"/>
    <lineage>
        <taxon>Eukaryota</taxon>
        <taxon>Viridiplantae</taxon>
        <taxon>Streptophyta</taxon>
        <taxon>Embryophyta</taxon>
        <taxon>Tracheophyta</taxon>
        <taxon>Spermatophyta</taxon>
        <taxon>Magnoliopsida</taxon>
        <taxon>eudicotyledons</taxon>
        <taxon>Gunneridae</taxon>
        <taxon>Pentapetalae</taxon>
        <taxon>asterids</taxon>
        <taxon>lamiids</taxon>
        <taxon>Lamiales</taxon>
        <taxon>Pedaliaceae</taxon>
        <taxon>Sesamum</taxon>
    </lineage>
</organism>
<evidence type="ECO:0000256" key="2">
    <source>
        <dbReference type="ARBA" id="ARBA00023015"/>
    </source>
</evidence>
<dbReference type="Pfam" id="PF02045">
    <property type="entry name" value="CBFB_NFYA"/>
    <property type="match status" value="1"/>
</dbReference>
<dbReference type="InterPro" id="IPR001289">
    <property type="entry name" value="NFYA"/>
</dbReference>
<keyword evidence="2 8" id="KW-0805">Transcription regulation</keyword>
<evidence type="ECO:0000256" key="1">
    <source>
        <dbReference type="ARBA" id="ARBA00004123"/>
    </source>
</evidence>
<protein>
    <recommendedName>
        <fullName evidence="8">Nuclear transcription factor Y subunit</fullName>
    </recommendedName>
</protein>
<dbReference type="PROSITE" id="PS51152">
    <property type="entry name" value="NFYA_HAP2_2"/>
    <property type="match status" value="1"/>
</dbReference>
<keyword evidence="6 8" id="KW-0539">Nucleus</keyword>
<dbReference type="PANTHER" id="PTHR12632">
    <property type="entry name" value="TRANSCRIPTION FACTOR NF-Y ALPHA-RELATED"/>
    <property type="match status" value="1"/>
</dbReference>
<evidence type="ECO:0000256" key="4">
    <source>
        <dbReference type="ARBA" id="ARBA00023159"/>
    </source>
</evidence>
<dbReference type="GO" id="GO:0003700">
    <property type="term" value="F:DNA-binding transcription factor activity"/>
    <property type="evidence" value="ECO:0007669"/>
    <property type="project" value="UniProtKB-UniRule"/>
</dbReference>
<dbReference type="GO" id="GO:0003677">
    <property type="term" value="F:DNA binding"/>
    <property type="evidence" value="ECO:0007669"/>
    <property type="project" value="UniProtKB-KW"/>
</dbReference>
<accession>A0AAW2RTS6</accession>
<gene>
    <name evidence="10" type="ORF">Scaly_0643600</name>
</gene>
<comment type="subcellular location">
    <subcellularLocation>
        <location evidence="1 8">Nucleus</location>
    </subcellularLocation>
</comment>
<comment type="subunit">
    <text evidence="7">Heterotrimeric transcription factor composed of three components, NF-YA, NF-YB and NF-YC. NF-YB and NF-YC must interact and dimerize for NF-YA association and DNA binding.</text>
</comment>
<proteinExistence type="inferred from homology"/>
<evidence type="ECO:0000256" key="3">
    <source>
        <dbReference type="ARBA" id="ARBA00023125"/>
    </source>
</evidence>
<feature type="region of interest" description="Disordered" evidence="9">
    <location>
        <begin position="233"/>
        <end position="254"/>
    </location>
</feature>
<evidence type="ECO:0000256" key="7">
    <source>
        <dbReference type="ARBA" id="ARBA00025911"/>
    </source>
</evidence>
<evidence type="ECO:0000256" key="9">
    <source>
        <dbReference type="SAM" id="MobiDB-lite"/>
    </source>
</evidence>
<evidence type="ECO:0000313" key="10">
    <source>
        <dbReference type="EMBL" id="KAL0383563.1"/>
    </source>
</evidence>
<reference evidence="10" key="1">
    <citation type="submission" date="2020-06" db="EMBL/GenBank/DDBJ databases">
        <authorList>
            <person name="Li T."/>
            <person name="Hu X."/>
            <person name="Zhang T."/>
            <person name="Song X."/>
            <person name="Zhang H."/>
            <person name="Dai N."/>
            <person name="Sheng W."/>
            <person name="Hou X."/>
            <person name="Wei L."/>
        </authorList>
    </citation>
    <scope>NUCLEOTIDE SEQUENCE</scope>
    <source>
        <strain evidence="10">KEN8</strain>
        <tissue evidence="10">Leaf</tissue>
    </source>
</reference>
<comment type="caution">
    <text evidence="10">The sequence shown here is derived from an EMBL/GenBank/DDBJ whole genome shotgun (WGS) entry which is preliminary data.</text>
</comment>
<dbReference type="SMART" id="SM00521">
    <property type="entry name" value="CBF"/>
    <property type="match status" value="1"/>
</dbReference>
<keyword evidence="4" id="KW-0010">Activator</keyword>
<name>A0AAW2RTS6_9LAMI</name>
<dbReference type="EMBL" id="JACGWM010000003">
    <property type="protein sequence ID" value="KAL0383563.1"/>
    <property type="molecule type" value="Genomic_DNA"/>
</dbReference>
<feature type="compositionally biased region" description="Polar residues" evidence="9">
    <location>
        <begin position="121"/>
        <end position="136"/>
    </location>
</feature>